<sequence length="99" mass="10559">MVDKAKGVAISSLKGDLRADVKAGGAAVTTKKDIALMADEQLLFSGKKDVKLTSDMNMTLAAQETLTGQGKTGVQMESGEGKLGAVNRSRRICLRYRRT</sequence>
<dbReference type="Proteomes" id="UP000281391">
    <property type="component" value="Chromosome"/>
</dbReference>
<dbReference type="AlphaFoldDB" id="A0A3S4EM49"/>
<gene>
    <name evidence="1" type="ORF">NCTC11214_00009</name>
</gene>
<dbReference type="KEGG" id="sof:NCTC11214_00009"/>
<reference evidence="1 2" key="1">
    <citation type="submission" date="2018-12" db="EMBL/GenBank/DDBJ databases">
        <authorList>
            <consortium name="Pathogen Informatics"/>
        </authorList>
    </citation>
    <scope>NUCLEOTIDE SEQUENCE [LARGE SCALE GENOMIC DNA]</scope>
    <source>
        <strain evidence="1 2">NCTC11214</strain>
    </source>
</reference>
<protein>
    <submittedName>
        <fullName evidence="1">Uncharacterized protein</fullName>
    </submittedName>
</protein>
<proteinExistence type="predicted"/>
<organism evidence="1 2">
    <name type="scientific">Serratia odorifera</name>
    <dbReference type="NCBI Taxonomy" id="618"/>
    <lineage>
        <taxon>Bacteria</taxon>
        <taxon>Pseudomonadati</taxon>
        <taxon>Pseudomonadota</taxon>
        <taxon>Gammaproteobacteria</taxon>
        <taxon>Enterobacterales</taxon>
        <taxon>Yersiniaceae</taxon>
        <taxon>Serratia</taxon>
    </lineage>
</organism>
<evidence type="ECO:0000313" key="2">
    <source>
        <dbReference type="Proteomes" id="UP000281391"/>
    </source>
</evidence>
<evidence type="ECO:0000313" key="1">
    <source>
        <dbReference type="EMBL" id="VDZ51048.1"/>
    </source>
</evidence>
<dbReference type="EMBL" id="LR134117">
    <property type="protein sequence ID" value="VDZ51048.1"/>
    <property type="molecule type" value="Genomic_DNA"/>
</dbReference>
<accession>A0A3S4EM49</accession>
<name>A0A3S4EM49_SEROD</name>